<reference evidence="2" key="1">
    <citation type="journal article" date="2021" name="PeerJ">
        <title>Extensive microbial diversity within the chicken gut microbiome revealed by metagenomics and culture.</title>
        <authorList>
            <person name="Gilroy R."/>
            <person name="Ravi A."/>
            <person name="Getino M."/>
            <person name="Pursley I."/>
            <person name="Horton D.L."/>
            <person name="Alikhan N.F."/>
            <person name="Baker D."/>
            <person name="Gharbi K."/>
            <person name="Hall N."/>
            <person name="Watson M."/>
            <person name="Adriaenssens E.M."/>
            <person name="Foster-Nyarko E."/>
            <person name="Jarju S."/>
            <person name="Secka A."/>
            <person name="Antonio M."/>
            <person name="Oren A."/>
            <person name="Chaudhuri R.R."/>
            <person name="La Ragione R."/>
            <person name="Hildebrand F."/>
            <person name="Pallen M.J."/>
        </authorList>
    </citation>
    <scope>NUCLEOTIDE SEQUENCE</scope>
    <source>
        <strain evidence="2">ChiSjej5B23-16112</strain>
    </source>
</reference>
<gene>
    <name evidence="2" type="ORF">K8V82_10810</name>
</gene>
<sequence length="128" mass="14664">MGTSDKGNDFIKIEVEKLIEWNEPNGEGCIVSDKITKEGFKVGYMYREQPVGENPDSGWRFMAGNEDDEYMANPGNHHIFAINTICNYDRDIIPYLHSATGSTYIRVDGHRFEIDDGENPIFIDKQNR</sequence>
<dbReference type="Proteomes" id="UP000769156">
    <property type="component" value="Unassembled WGS sequence"/>
</dbReference>
<dbReference type="AlphaFoldDB" id="A0A921LEP7"/>
<dbReference type="InterPro" id="IPR018689">
    <property type="entry name" value="Imm33_dom"/>
</dbReference>
<organism evidence="2 3">
    <name type="scientific">Lachnoclostridium phocaeense</name>
    <dbReference type="NCBI Taxonomy" id="1871021"/>
    <lineage>
        <taxon>Bacteria</taxon>
        <taxon>Bacillati</taxon>
        <taxon>Bacillota</taxon>
        <taxon>Clostridia</taxon>
        <taxon>Lachnospirales</taxon>
        <taxon>Lachnospiraceae</taxon>
    </lineage>
</organism>
<protein>
    <submittedName>
        <fullName evidence="2">DUF2185 domain-containing protein</fullName>
    </submittedName>
</protein>
<proteinExistence type="predicted"/>
<dbReference type="PANTHER" id="PTHR38743">
    <property type="entry name" value="SIMILAR TO GLYOXYLASE I FAMILY PROTEIN"/>
    <property type="match status" value="1"/>
</dbReference>
<dbReference type="Pfam" id="PF09951">
    <property type="entry name" value="Imm33"/>
    <property type="match status" value="1"/>
</dbReference>
<evidence type="ECO:0000259" key="1">
    <source>
        <dbReference type="Pfam" id="PF09951"/>
    </source>
</evidence>
<evidence type="ECO:0000313" key="2">
    <source>
        <dbReference type="EMBL" id="HJF95260.1"/>
    </source>
</evidence>
<name>A0A921LEP7_9FIRM</name>
<accession>A0A921LEP7</accession>
<dbReference type="EMBL" id="DYVY01000181">
    <property type="protein sequence ID" value="HJF95260.1"/>
    <property type="molecule type" value="Genomic_DNA"/>
</dbReference>
<comment type="caution">
    <text evidence="2">The sequence shown here is derived from an EMBL/GenBank/DDBJ whole genome shotgun (WGS) entry which is preliminary data.</text>
</comment>
<reference evidence="2" key="2">
    <citation type="submission" date="2021-09" db="EMBL/GenBank/DDBJ databases">
        <authorList>
            <person name="Gilroy R."/>
        </authorList>
    </citation>
    <scope>NUCLEOTIDE SEQUENCE</scope>
    <source>
        <strain evidence="2">ChiSjej5B23-16112</strain>
    </source>
</reference>
<evidence type="ECO:0000313" key="3">
    <source>
        <dbReference type="Proteomes" id="UP000769156"/>
    </source>
</evidence>
<dbReference type="PANTHER" id="PTHR38743:SF2">
    <property type="entry name" value="DUF2185 DOMAIN-CONTAINING PROTEIN"/>
    <property type="match status" value="1"/>
</dbReference>
<feature type="domain" description="Immunity protein Imm33" evidence="1">
    <location>
        <begin position="29"/>
        <end position="112"/>
    </location>
</feature>